<evidence type="ECO:0000313" key="2">
    <source>
        <dbReference type="EMBL" id="MDX3025863.1"/>
    </source>
</evidence>
<sequence length="41" mass="4584">MMPHHRQIIVALGLGALGDDAGLYDVLEADVDQIHRHGRHR</sequence>
<dbReference type="RefSeq" id="WP_256725321.1">
    <property type="nucleotide sequence ID" value="NZ_BCMK01000089.1"/>
</dbReference>
<comment type="caution">
    <text evidence="1">The sequence shown here is derived from an EMBL/GenBank/DDBJ whole genome shotgun (WGS) entry which is preliminary data.</text>
</comment>
<dbReference type="GeneID" id="75534032"/>
<evidence type="ECO:0000313" key="3">
    <source>
        <dbReference type="Proteomes" id="UP001272987"/>
    </source>
</evidence>
<dbReference type="EMBL" id="JARAWP010000058">
    <property type="protein sequence ID" value="MDX3025863.1"/>
    <property type="molecule type" value="Genomic_DNA"/>
</dbReference>
<dbReference type="AlphaFoldDB" id="A0AAP6BKN4"/>
<protein>
    <submittedName>
        <fullName evidence="1">Uncharacterized protein</fullName>
    </submittedName>
</protein>
<dbReference type="Proteomes" id="UP001282288">
    <property type="component" value="Unassembled WGS sequence"/>
</dbReference>
<evidence type="ECO:0000313" key="1">
    <source>
        <dbReference type="EMBL" id="MDX2966492.1"/>
    </source>
</evidence>
<dbReference type="Proteomes" id="UP001272987">
    <property type="component" value="Unassembled WGS sequence"/>
</dbReference>
<gene>
    <name evidence="1" type="ORF">PV399_43315</name>
    <name evidence="2" type="ORF">PV666_49590</name>
</gene>
<accession>A0AAP6BKN4</accession>
<proteinExistence type="predicted"/>
<name>A0AAP6BKN4_9ACTN</name>
<keyword evidence="3" id="KW-1185">Reference proteome</keyword>
<organism evidence="1 4">
    <name type="scientific">Streptomyces acidiscabies</name>
    <dbReference type="NCBI Taxonomy" id="42234"/>
    <lineage>
        <taxon>Bacteria</taxon>
        <taxon>Bacillati</taxon>
        <taxon>Actinomycetota</taxon>
        <taxon>Actinomycetes</taxon>
        <taxon>Kitasatosporales</taxon>
        <taxon>Streptomycetaceae</taxon>
        <taxon>Streptomyces</taxon>
    </lineage>
</organism>
<reference evidence="1 3" key="1">
    <citation type="journal article" date="2023" name="Microb. Genom.">
        <title>Mesoterricola silvestris gen. nov., sp. nov., Mesoterricola sediminis sp. nov., Geothrix oryzae sp. nov., Geothrix edaphica sp. nov., Geothrix rubra sp. nov., and Geothrix limicola sp. nov., six novel members of Acidobacteriota isolated from soils.</title>
        <authorList>
            <person name="Weisberg A.J."/>
            <person name="Pearce E."/>
            <person name="Kramer C.G."/>
            <person name="Chang J.H."/>
            <person name="Clarke C.R."/>
        </authorList>
    </citation>
    <scope>NUCLEOTIDE SEQUENCE</scope>
    <source>
        <strain evidence="2 3">NB05-1H</strain>
        <strain evidence="1">NRRL_B-16521</strain>
    </source>
</reference>
<dbReference type="EMBL" id="JARAWC010000060">
    <property type="protein sequence ID" value="MDX2966492.1"/>
    <property type="molecule type" value="Genomic_DNA"/>
</dbReference>
<evidence type="ECO:0000313" key="4">
    <source>
        <dbReference type="Proteomes" id="UP001282288"/>
    </source>
</evidence>